<dbReference type="EMBL" id="JAULSV010000003">
    <property type="protein sequence ID" value="KAK0649730.1"/>
    <property type="molecule type" value="Genomic_DNA"/>
</dbReference>
<evidence type="ECO:0000256" key="1">
    <source>
        <dbReference type="SAM" id="SignalP"/>
    </source>
</evidence>
<protein>
    <submittedName>
        <fullName evidence="2">Uncharacterized protein</fullName>
    </submittedName>
</protein>
<reference evidence="2" key="1">
    <citation type="submission" date="2023-06" db="EMBL/GenBank/DDBJ databases">
        <title>Genome-scale phylogeny and comparative genomics of the fungal order Sordariales.</title>
        <authorList>
            <consortium name="Lawrence Berkeley National Laboratory"/>
            <person name="Hensen N."/>
            <person name="Bonometti L."/>
            <person name="Westerberg I."/>
            <person name="Brannstrom I.O."/>
            <person name="Guillou S."/>
            <person name="Cros-Aarteil S."/>
            <person name="Calhoun S."/>
            <person name="Haridas S."/>
            <person name="Kuo A."/>
            <person name="Mondo S."/>
            <person name="Pangilinan J."/>
            <person name="Riley R."/>
            <person name="Labutti K."/>
            <person name="Andreopoulos B."/>
            <person name="Lipzen A."/>
            <person name="Chen C."/>
            <person name="Yanf M."/>
            <person name="Daum C."/>
            <person name="Ng V."/>
            <person name="Clum A."/>
            <person name="Steindorff A."/>
            <person name="Ohm R."/>
            <person name="Martin F."/>
            <person name="Silar P."/>
            <person name="Natvig D."/>
            <person name="Lalanne C."/>
            <person name="Gautier V."/>
            <person name="Ament-Velasquez S.L."/>
            <person name="Kruys A."/>
            <person name="Hutchinson M.I."/>
            <person name="Powell A.J."/>
            <person name="Barry K."/>
            <person name="Miller A.N."/>
            <person name="Grigoriev I.V."/>
            <person name="Debuchy R."/>
            <person name="Gladieux P."/>
            <person name="Thoren M.H."/>
            <person name="Johannesson H."/>
        </authorList>
    </citation>
    <scope>NUCLEOTIDE SEQUENCE</scope>
    <source>
        <strain evidence="2">SMH2532-1</strain>
    </source>
</reference>
<proteinExistence type="predicted"/>
<comment type="caution">
    <text evidence="2">The sequence shown here is derived from an EMBL/GenBank/DDBJ whole genome shotgun (WGS) entry which is preliminary data.</text>
</comment>
<gene>
    <name evidence="2" type="ORF">B0T16DRAFT_389725</name>
</gene>
<feature type="signal peptide" evidence="1">
    <location>
        <begin position="1"/>
        <end position="19"/>
    </location>
</feature>
<evidence type="ECO:0000313" key="3">
    <source>
        <dbReference type="Proteomes" id="UP001174936"/>
    </source>
</evidence>
<name>A0AA40CSK9_9PEZI</name>
<keyword evidence="3" id="KW-1185">Reference proteome</keyword>
<dbReference type="Proteomes" id="UP001174936">
    <property type="component" value="Unassembled WGS sequence"/>
</dbReference>
<organism evidence="2 3">
    <name type="scientific">Cercophora newfieldiana</name>
    <dbReference type="NCBI Taxonomy" id="92897"/>
    <lineage>
        <taxon>Eukaryota</taxon>
        <taxon>Fungi</taxon>
        <taxon>Dikarya</taxon>
        <taxon>Ascomycota</taxon>
        <taxon>Pezizomycotina</taxon>
        <taxon>Sordariomycetes</taxon>
        <taxon>Sordariomycetidae</taxon>
        <taxon>Sordariales</taxon>
        <taxon>Lasiosphaeriaceae</taxon>
        <taxon>Cercophora</taxon>
    </lineage>
</organism>
<keyword evidence="1" id="KW-0732">Signal</keyword>
<dbReference type="AlphaFoldDB" id="A0AA40CSK9"/>
<feature type="chain" id="PRO_5041250083" evidence="1">
    <location>
        <begin position="20"/>
        <end position="103"/>
    </location>
</feature>
<evidence type="ECO:0000313" key="2">
    <source>
        <dbReference type="EMBL" id="KAK0649730.1"/>
    </source>
</evidence>
<accession>A0AA40CSK9</accession>
<sequence length="103" mass="10874">MRYIAILWRLCLLFAVANAQGNAVDGCPKNEVACHDVMNGSQCLAQIVNDNNPPISAQALAKCVQHEGTASNLTGSTKLCRCPGCHTPAINAAISKYFPAPCS</sequence>